<sequence>MRRDTTNAVRQPSKSEMLLQLALAAYRPNPADAEAQAALRKGFEAIIEELRQVEGVPAIAIDAFFEDAQACAGIDALMIPAVMLGQALPDANFQAAIVRSGMLDAPPKPPSVHPKFVEAGEALMALNEHHGDAVLHSPKYQSLFHQMLKYAPPEFMQTLREGAKQFGLLPETKFVNDVGQPVYTSAQIAEKFGVPIEEVEKFIDENAPDMREVGNVHQVQ</sequence>
<reference evidence="1" key="1">
    <citation type="submission" date="2021-03" db="EMBL/GenBank/DDBJ databases">
        <title>Ottowia sp. 27C isolated from the cloaca of a Giant Asian pond turtle (Heosemys grandis).</title>
        <authorList>
            <person name="Spergser J."/>
            <person name="Busse H.-J."/>
        </authorList>
    </citation>
    <scope>NUCLEOTIDE SEQUENCE</scope>
    <source>
        <strain evidence="1">27C</strain>
    </source>
</reference>
<accession>A0A975CI26</accession>
<keyword evidence="2" id="KW-1185">Reference proteome</keyword>
<dbReference type="KEGG" id="otd:J1M35_15995"/>
<dbReference type="Proteomes" id="UP000663903">
    <property type="component" value="Chromosome"/>
</dbReference>
<protein>
    <submittedName>
        <fullName evidence="1">Uncharacterized protein</fullName>
    </submittedName>
</protein>
<name>A0A975CI26_9BURK</name>
<evidence type="ECO:0000313" key="1">
    <source>
        <dbReference type="EMBL" id="QTD44579.1"/>
    </source>
</evidence>
<dbReference type="EMBL" id="CP071796">
    <property type="protein sequence ID" value="QTD44579.1"/>
    <property type="molecule type" value="Genomic_DNA"/>
</dbReference>
<dbReference type="RefSeq" id="WP_208008143.1">
    <property type="nucleotide sequence ID" value="NZ_CP071796.1"/>
</dbReference>
<organism evidence="1 2">
    <name type="scientific">Ottowia testudinis</name>
    <dbReference type="NCBI Taxonomy" id="2816950"/>
    <lineage>
        <taxon>Bacteria</taxon>
        <taxon>Pseudomonadati</taxon>
        <taxon>Pseudomonadota</taxon>
        <taxon>Betaproteobacteria</taxon>
        <taxon>Burkholderiales</taxon>
        <taxon>Comamonadaceae</taxon>
        <taxon>Ottowia</taxon>
    </lineage>
</organism>
<proteinExistence type="predicted"/>
<gene>
    <name evidence="1" type="ORF">J1M35_15995</name>
</gene>
<evidence type="ECO:0000313" key="2">
    <source>
        <dbReference type="Proteomes" id="UP000663903"/>
    </source>
</evidence>
<dbReference type="AlphaFoldDB" id="A0A975CI26"/>